<organism evidence="2 3">
    <name type="scientific">Dactylosporangium salmoneum</name>
    <dbReference type="NCBI Taxonomy" id="53361"/>
    <lineage>
        <taxon>Bacteria</taxon>
        <taxon>Bacillati</taxon>
        <taxon>Actinomycetota</taxon>
        <taxon>Actinomycetes</taxon>
        <taxon>Micromonosporales</taxon>
        <taxon>Micromonosporaceae</taxon>
        <taxon>Dactylosporangium</taxon>
    </lineage>
</organism>
<gene>
    <name evidence="2" type="ORF">GCM10010170_095640</name>
</gene>
<dbReference type="Proteomes" id="UP001501444">
    <property type="component" value="Unassembled WGS sequence"/>
</dbReference>
<evidence type="ECO:0000313" key="3">
    <source>
        <dbReference type="Proteomes" id="UP001501444"/>
    </source>
</evidence>
<name>A0ABN3HRW6_9ACTN</name>
<evidence type="ECO:0000256" key="1">
    <source>
        <dbReference type="SAM" id="MobiDB-lite"/>
    </source>
</evidence>
<proteinExistence type="predicted"/>
<protein>
    <recommendedName>
        <fullName evidence="4">YtxH domain-containing protein</fullName>
    </recommendedName>
</protein>
<evidence type="ECO:0008006" key="4">
    <source>
        <dbReference type="Google" id="ProtNLM"/>
    </source>
</evidence>
<accession>A0ABN3HRW6</accession>
<feature type="region of interest" description="Disordered" evidence="1">
    <location>
        <begin position="48"/>
        <end position="71"/>
    </location>
</feature>
<sequence>MTLAAGVAVGYVLGTRAGRAKYEQIVDGVRQVRANPTLDQVQRTVREVATAPRQQTAPVGPAAEPSRAPSV</sequence>
<evidence type="ECO:0000313" key="2">
    <source>
        <dbReference type="EMBL" id="GAA2385671.1"/>
    </source>
</evidence>
<keyword evidence="3" id="KW-1185">Reference proteome</keyword>
<reference evidence="2 3" key="1">
    <citation type="journal article" date="2019" name="Int. J. Syst. Evol. Microbiol.">
        <title>The Global Catalogue of Microorganisms (GCM) 10K type strain sequencing project: providing services to taxonomists for standard genome sequencing and annotation.</title>
        <authorList>
            <consortium name="The Broad Institute Genomics Platform"/>
            <consortium name="The Broad Institute Genome Sequencing Center for Infectious Disease"/>
            <person name="Wu L."/>
            <person name="Ma J."/>
        </authorList>
    </citation>
    <scope>NUCLEOTIDE SEQUENCE [LARGE SCALE GENOMIC DNA]</scope>
    <source>
        <strain evidence="2 3">JCM 3272</strain>
    </source>
</reference>
<dbReference type="EMBL" id="BAAARV010000099">
    <property type="protein sequence ID" value="GAA2385671.1"/>
    <property type="molecule type" value="Genomic_DNA"/>
</dbReference>
<comment type="caution">
    <text evidence="2">The sequence shown here is derived from an EMBL/GenBank/DDBJ whole genome shotgun (WGS) entry which is preliminary data.</text>
</comment>